<evidence type="ECO:0000256" key="3">
    <source>
        <dbReference type="ARBA" id="ARBA00022490"/>
    </source>
</evidence>
<keyword evidence="8" id="KW-1185">Reference proteome</keyword>
<keyword evidence="6" id="KW-0539">Nucleus</keyword>
<keyword evidence="5" id="KW-0808">Transferase</keyword>
<comment type="caution">
    <text evidence="7">The sequence shown here is derived from an EMBL/GenBank/DDBJ whole genome shotgun (WGS) entry which is preliminary data.</text>
</comment>
<feature type="non-terminal residue" evidence="7">
    <location>
        <position position="1"/>
    </location>
</feature>
<keyword evidence="3" id="KW-0963">Cytoplasm</keyword>
<evidence type="ECO:0000313" key="8">
    <source>
        <dbReference type="Proteomes" id="UP001341840"/>
    </source>
</evidence>
<dbReference type="InterPro" id="IPR029063">
    <property type="entry name" value="SAM-dependent_MTases_sf"/>
</dbReference>
<evidence type="ECO:0000256" key="5">
    <source>
        <dbReference type="ARBA" id="ARBA00022679"/>
    </source>
</evidence>
<dbReference type="Proteomes" id="UP001341840">
    <property type="component" value="Unassembled WGS sequence"/>
</dbReference>
<dbReference type="InterPro" id="IPR025800">
    <property type="entry name" value="CaM-Lys-N-MeTrfase"/>
</dbReference>
<sequence>DFHGGLVRIVKWLLSKSASSEAIFLSPKRGNSLELFLKVVEENGLNFSVTEKYDSEVWKRHEGFLNGENRDSWPSYEKDHCYPLLIRITL</sequence>
<reference evidence="7 8" key="1">
    <citation type="journal article" date="2023" name="Plants (Basel)">
        <title>Bridging the Gap: Combining Genomics and Transcriptomics Approaches to Understand Stylosanthes scabra, an Orphan Legume from the Brazilian Caatinga.</title>
        <authorList>
            <person name="Ferreira-Neto J.R.C."/>
            <person name="da Silva M.D."/>
            <person name="Binneck E."/>
            <person name="de Melo N.F."/>
            <person name="da Silva R.H."/>
            <person name="de Melo A.L.T.M."/>
            <person name="Pandolfi V."/>
            <person name="Bustamante F.O."/>
            <person name="Brasileiro-Vidal A.C."/>
            <person name="Benko-Iseppon A.M."/>
        </authorList>
    </citation>
    <scope>NUCLEOTIDE SEQUENCE [LARGE SCALE GENOMIC DNA]</scope>
    <source>
        <tissue evidence="7">Leaves</tissue>
    </source>
</reference>
<protein>
    <submittedName>
        <fullName evidence="7">Uncharacterized protein</fullName>
    </submittedName>
</protein>
<dbReference type="EMBL" id="JASCZI010246358">
    <property type="protein sequence ID" value="MED6214878.1"/>
    <property type="molecule type" value="Genomic_DNA"/>
</dbReference>
<organism evidence="7 8">
    <name type="scientific">Stylosanthes scabra</name>
    <dbReference type="NCBI Taxonomy" id="79078"/>
    <lineage>
        <taxon>Eukaryota</taxon>
        <taxon>Viridiplantae</taxon>
        <taxon>Streptophyta</taxon>
        <taxon>Embryophyta</taxon>
        <taxon>Tracheophyta</taxon>
        <taxon>Spermatophyta</taxon>
        <taxon>Magnoliopsida</taxon>
        <taxon>eudicotyledons</taxon>
        <taxon>Gunneridae</taxon>
        <taxon>Pentapetalae</taxon>
        <taxon>rosids</taxon>
        <taxon>fabids</taxon>
        <taxon>Fabales</taxon>
        <taxon>Fabaceae</taxon>
        <taxon>Papilionoideae</taxon>
        <taxon>50 kb inversion clade</taxon>
        <taxon>dalbergioids sensu lato</taxon>
        <taxon>Dalbergieae</taxon>
        <taxon>Pterocarpus clade</taxon>
        <taxon>Stylosanthes</taxon>
    </lineage>
</organism>
<dbReference type="Gene3D" id="3.40.50.150">
    <property type="entry name" value="Vaccinia Virus protein VP39"/>
    <property type="match status" value="1"/>
</dbReference>
<evidence type="ECO:0000256" key="6">
    <source>
        <dbReference type="ARBA" id="ARBA00023242"/>
    </source>
</evidence>
<name>A0ABU6Z0Z7_9FABA</name>
<keyword evidence="4" id="KW-0489">Methyltransferase</keyword>
<proteinExistence type="predicted"/>
<comment type="subcellular location">
    <subcellularLocation>
        <location evidence="2">Cytoplasm</location>
    </subcellularLocation>
    <subcellularLocation>
        <location evidence="1">Nucleus</location>
    </subcellularLocation>
</comment>
<dbReference type="PANTHER" id="PTHR13539:SF3">
    <property type="entry name" value="CALMODULIN-LYSINE N-METHYLTRANSFERASE"/>
    <property type="match status" value="1"/>
</dbReference>
<evidence type="ECO:0000256" key="1">
    <source>
        <dbReference type="ARBA" id="ARBA00004123"/>
    </source>
</evidence>
<accession>A0ABU6Z0Z7</accession>
<evidence type="ECO:0000256" key="2">
    <source>
        <dbReference type="ARBA" id="ARBA00004496"/>
    </source>
</evidence>
<gene>
    <name evidence="7" type="ORF">PIB30_107706</name>
</gene>
<dbReference type="PANTHER" id="PTHR13539">
    <property type="entry name" value="CALMODULIN-LYSINE N-METHYLTRANSFERASE"/>
    <property type="match status" value="1"/>
</dbReference>
<evidence type="ECO:0000313" key="7">
    <source>
        <dbReference type="EMBL" id="MED6214878.1"/>
    </source>
</evidence>
<evidence type="ECO:0000256" key="4">
    <source>
        <dbReference type="ARBA" id="ARBA00022603"/>
    </source>
</evidence>